<evidence type="ECO:0000259" key="12">
    <source>
        <dbReference type="Pfam" id="PF12019"/>
    </source>
</evidence>
<dbReference type="GO" id="GO:0005886">
    <property type="term" value="C:plasma membrane"/>
    <property type="evidence" value="ECO:0007669"/>
    <property type="project" value="UniProtKB-SubCell"/>
</dbReference>
<comment type="subcellular location">
    <subcellularLocation>
        <location evidence="1">Cell inner membrane</location>
        <topology evidence="1">Single-pass membrane protein</topology>
    </subcellularLocation>
</comment>
<evidence type="ECO:0000256" key="8">
    <source>
        <dbReference type="ARBA" id="ARBA00023136"/>
    </source>
</evidence>
<dbReference type="Proteomes" id="UP000274350">
    <property type="component" value="Chromosome"/>
</dbReference>
<evidence type="ECO:0000313" key="13">
    <source>
        <dbReference type="EMBL" id="QJQ05391.1"/>
    </source>
</evidence>
<dbReference type="Gene3D" id="3.55.40.10">
    <property type="entry name" value="minor pseudopilin epsh domain"/>
    <property type="match status" value="1"/>
</dbReference>
<feature type="domain" description="General secretion pathway GspH" evidence="12">
    <location>
        <begin position="49"/>
        <end position="97"/>
    </location>
</feature>
<evidence type="ECO:0000256" key="11">
    <source>
        <dbReference type="SAM" id="Phobius"/>
    </source>
</evidence>
<dbReference type="Pfam" id="PF12019">
    <property type="entry name" value="GspH"/>
    <property type="match status" value="1"/>
</dbReference>
<evidence type="ECO:0000256" key="9">
    <source>
        <dbReference type="ARBA" id="ARBA00025772"/>
    </source>
</evidence>
<dbReference type="SUPFAM" id="SSF54523">
    <property type="entry name" value="Pili subunits"/>
    <property type="match status" value="1"/>
</dbReference>
<keyword evidence="7 11" id="KW-1133">Transmembrane helix</keyword>
<dbReference type="NCBIfam" id="TIGR02532">
    <property type="entry name" value="IV_pilin_GFxxxE"/>
    <property type="match status" value="1"/>
</dbReference>
<dbReference type="KEGG" id="upi:EJG51_005505"/>
<evidence type="ECO:0000256" key="10">
    <source>
        <dbReference type="ARBA" id="ARBA00030775"/>
    </source>
</evidence>
<proteinExistence type="inferred from homology"/>
<dbReference type="GO" id="GO:0015628">
    <property type="term" value="P:protein secretion by the type II secretion system"/>
    <property type="evidence" value="ECO:0007669"/>
    <property type="project" value="InterPro"/>
</dbReference>
<dbReference type="InterPro" id="IPR022346">
    <property type="entry name" value="T2SS_GspH"/>
</dbReference>
<keyword evidence="4" id="KW-0488">Methylation</keyword>
<keyword evidence="5" id="KW-0997">Cell inner membrane</keyword>
<evidence type="ECO:0000256" key="1">
    <source>
        <dbReference type="ARBA" id="ARBA00004377"/>
    </source>
</evidence>
<dbReference type="Pfam" id="PF07963">
    <property type="entry name" value="N_methyl"/>
    <property type="match status" value="1"/>
</dbReference>
<dbReference type="InterPro" id="IPR012902">
    <property type="entry name" value="N_methyl_site"/>
</dbReference>
<protein>
    <recommendedName>
        <fullName evidence="2">Type II secretion system protein H</fullName>
    </recommendedName>
    <alternativeName>
        <fullName evidence="10">General secretion pathway protein H</fullName>
    </alternativeName>
</protein>
<keyword evidence="3" id="KW-1003">Cell membrane</keyword>
<dbReference type="GO" id="GO:0015627">
    <property type="term" value="C:type II protein secretion system complex"/>
    <property type="evidence" value="ECO:0007669"/>
    <property type="project" value="InterPro"/>
</dbReference>
<evidence type="ECO:0000313" key="14">
    <source>
        <dbReference type="Proteomes" id="UP000274350"/>
    </source>
</evidence>
<dbReference type="PROSITE" id="PS00409">
    <property type="entry name" value="PROKAR_NTER_METHYL"/>
    <property type="match status" value="1"/>
</dbReference>
<dbReference type="EMBL" id="CP051152">
    <property type="protein sequence ID" value="QJQ05391.1"/>
    <property type="molecule type" value="Genomic_DNA"/>
</dbReference>
<dbReference type="OrthoDB" id="9133864at2"/>
<evidence type="ECO:0000256" key="6">
    <source>
        <dbReference type="ARBA" id="ARBA00022692"/>
    </source>
</evidence>
<dbReference type="AlphaFoldDB" id="A0A6M4A267"/>
<evidence type="ECO:0000256" key="7">
    <source>
        <dbReference type="ARBA" id="ARBA00022989"/>
    </source>
</evidence>
<accession>A0A6M4A267</accession>
<evidence type="ECO:0000256" key="5">
    <source>
        <dbReference type="ARBA" id="ARBA00022519"/>
    </source>
</evidence>
<sequence length="159" mass="17954">MTHLVSSPKRQRGFTLLELLVVLVIIGIMLGAVSFGTMQSSRQQLQTDAQRIALLMQLVREEAIVRNSPTAFEANQNGYYFLIRNENKWERINDVEMLREREFVRSPMKLSMTPAVRSGAGLRIVFGREPVDKPFVLDLSVGEDHVAIKADGIGHFVVE</sequence>
<feature type="transmembrane region" description="Helical" evidence="11">
    <location>
        <begin position="14"/>
        <end position="35"/>
    </location>
</feature>
<reference evidence="13 14" key="1">
    <citation type="journal article" date="2019" name="Int. J. Syst. Evol. Microbiol.">
        <title>Undibacterium piscinae sp. nov., isolated from Korean shiner intestine.</title>
        <authorList>
            <person name="Lee S.Y."/>
            <person name="Kang W."/>
            <person name="Kim P.S."/>
            <person name="Kim H.S."/>
            <person name="Sung H."/>
            <person name="Shin N.R."/>
            <person name="Whon T.W."/>
            <person name="Yun J.H."/>
            <person name="Lee J.Y."/>
            <person name="Lee J.Y."/>
            <person name="Jung M.J."/>
            <person name="Jeong Y.S."/>
            <person name="Tak E.J."/>
            <person name="Han J.E."/>
            <person name="Hyun D.W."/>
            <person name="Kang M.S."/>
            <person name="Lee K.E."/>
            <person name="Lee B.H."/>
            <person name="Bae J.W."/>
        </authorList>
    </citation>
    <scope>NUCLEOTIDE SEQUENCE [LARGE SCALE GENOMIC DNA]</scope>
    <source>
        <strain evidence="13 14">S11R28</strain>
    </source>
</reference>
<evidence type="ECO:0000256" key="3">
    <source>
        <dbReference type="ARBA" id="ARBA00022475"/>
    </source>
</evidence>
<evidence type="ECO:0000256" key="4">
    <source>
        <dbReference type="ARBA" id="ARBA00022481"/>
    </source>
</evidence>
<name>A0A6M4A267_9BURK</name>
<gene>
    <name evidence="13" type="ORF">EJG51_005505</name>
</gene>
<comment type="similarity">
    <text evidence="9">Belongs to the GSP H family.</text>
</comment>
<evidence type="ECO:0000256" key="2">
    <source>
        <dbReference type="ARBA" id="ARBA00021549"/>
    </source>
</evidence>
<organism evidence="13 14">
    <name type="scientific">Undibacterium piscinae</name>
    <dbReference type="NCBI Taxonomy" id="2495591"/>
    <lineage>
        <taxon>Bacteria</taxon>
        <taxon>Pseudomonadati</taxon>
        <taxon>Pseudomonadota</taxon>
        <taxon>Betaproteobacteria</taxon>
        <taxon>Burkholderiales</taxon>
        <taxon>Oxalobacteraceae</taxon>
        <taxon>Undibacterium</taxon>
    </lineage>
</organism>
<dbReference type="InterPro" id="IPR045584">
    <property type="entry name" value="Pilin-like"/>
</dbReference>
<keyword evidence="6 11" id="KW-0812">Transmembrane</keyword>
<keyword evidence="8 11" id="KW-0472">Membrane</keyword>
<keyword evidence="14" id="KW-1185">Reference proteome</keyword>